<keyword evidence="2" id="KW-1185">Reference proteome</keyword>
<dbReference type="Proteomes" id="UP001500655">
    <property type="component" value="Unassembled WGS sequence"/>
</dbReference>
<name>A0ABP4XIA7_9ACTN</name>
<reference evidence="2" key="1">
    <citation type="journal article" date="2019" name="Int. J. Syst. Evol. Microbiol.">
        <title>The Global Catalogue of Microorganisms (GCM) 10K type strain sequencing project: providing services to taxonomists for standard genome sequencing and annotation.</title>
        <authorList>
            <consortium name="The Broad Institute Genomics Platform"/>
            <consortium name="The Broad Institute Genome Sequencing Center for Infectious Disease"/>
            <person name="Wu L."/>
            <person name="Ma J."/>
        </authorList>
    </citation>
    <scope>NUCLEOTIDE SEQUENCE [LARGE SCALE GENOMIC DNA]</scope>
    <source>
        <strain evidence="2">JCM 13249</strain>
    </source>
</reference>
<comment type="caution">
    <text evidence="1">The sequence shown here is derived from an EMBL/GenBank/DDBJ whole genome shotgun (WGS) entry which is preliminary data.</text>
</comment>
<evidence type="ECO:0000313" key="1">
    <source>
        <dbReference type="EMBL" id="GAA1779583.1"/>
    </source>
</evidence>
<evidence type="ECO:0000313" key="2">
    <source>
        <dbReference type="Proteomes" id="UP001500655"/>
    </source>
</evidence>
<sequence>MFTGTPEELNRLETQARNIAGRIAMLLDDLEALGLGNASGQIHTPGGIIRQQPGRGWVVTDR</sequence>
<accession>A0ABP4XIA7</accession>
<proteinExistence type="predicted"/>
<gene>
    <name evidence="1" type="ORF">GCM10009681_57290</name>
</gene>
<organism evidence="1 2">
    <name type="scientific">Luedemannella helvata</name>
    <dbReference type="NCBI Taxonomy" id="349315"/>
    <lineage>
        <taxon>Bacteria</taxon>
        <taxon>Bacillati</taxon>
        <taxon>Actinomycetota</taxon>
        <taxon>Actinomycetes</taxon>
        <taxon>Micromonosporales</taxon>
        <taxon>Micromonosporaceae</taxon>
        <taxon>Luedemannella</taxon>
    </lineage>
</organism>
<dbReference type="EMBL" id="BAAALS010000081">
    <property type="protein sequence ID" value="GAA1779583.1"/>
    <property type="molecule type" value="Genomic_DNA"/>
</dbReference>
<dbReference type="RefSeq" id="WP_030901065.1">
    <property type="nucleotide sequence ID" value="NZ_BAAALS010000081.1"/>
</dbReference>
<protein>
    <submittedName>
        <fullName evidence="1">Uncharacterized protein</fullName>
    </submittedName>
</protein>